<dbReference type="Proteomes" id="UP001196661">
    <property type="component" value="Unassembled WGS sequence"/>
</dbReference>
<keyword evidence="2" id="KW-1185">Reference proteome</keyword>
<sequence length="345" mass="39065">MSQEANAIQGIYEVCIGTQNAQPLIQYWQQFGYTPGETGEISAEFAQQLYGVESSLRSVRLDHQAADHGLIRLMVWDRPPSQGLGMAPMKVRGNRWATSLTLNVANLWNHAAEAEAQGLPIRYGPPQWTVIYPTAQGRPFLDPLVGVREMLLLQPQTRQVMFQRFNYTVPDYGQPNLASPFQASQVTHMGLVLQDDSRETLRFYDETLGLLRVQDELESTYETARGGRQIFDLQPGERFWVTAFDDPRSSKTDWQAARSGRLYIVRFPEALTLPDYSDYSRPGALGLSLYTYRVGNVDAYYELIRHSPATALTNIMVNEFGERSFSFKAPDGYTWTFLGKPSTSH</sequence>
<dbReference type="InterPro" id="IPR029068">
    <property type="entry name" value="Glyas_Bleomycin-R_OHBP_Dase"/>
</dbReference>
<proteinExistence type="predicted"/>
<dbReference type="SUPFAM" id="SSF54593">
    <property type="entry name" value="Glyoxalase/Bleomycin resistance protein/Dihydroxybiphenyl dioxygenase"/>
    <property type="match status" value="2"/>
</dbReference>
<evidence type="ECO:0000313" key="1">
    <source>
        <dbReference type="EMBL" id="MBT9312808.1"/>
    </source>
</evidence>
<organism evidence="1 2">
    <name type="scientific">Leptothoe kymatousa TAU-MAC 1615</name>
    <dbReference type="NCBI Taxonomy" id="2364775"/>
    <lineage>
        <taxon>Bacteria</taxon>
        <taxon>Bacillati</taxon>
        <taxon>Cyanobacteriota</taxon>
        <taxon>Cyanophyceae</taxon>
        <taxon>Nodosilineales</taxon>
        <taxon>Cymatolegaceae</taxon>
        <taxon>Leptothoe</taxon>
        <taxon>Leptothoe kymatousa</taxon>
    </lineage>
</organism>
<reference evidence="1 2" key="1">
    <citation type="journal article" date="2021" name="Mar. Drugs">
        <title>Genome Reduction and Secondary Metabolism of the Marine Sponge-Associated Cyanobacterium Leptothoe.</title>
        <authorList>
            <person name="Konstantinou D."/>
            <person name="Popin R.V."/>
            <person name="Fewer D.P."/>
            <person name="Sivonen K."/>
            <person name="Gkelis S."/>
        </authorList>
    </citation>
    <scope>NUCLEOTIDE SEQUENCE [LARGE SCALE GENOMIC DNA]</scope>
    <source>
        <strain evidence="1 2">TAU-MAC 1615</strain>
    </source>
</reference>
<accession>A0ABS5Y5L6</accession>
<comment type="caution">
    <text evidence="1">The sequence shown here is derived from an EMBL/GenBank/DDBJ whole genome shotgun (WGS) entry which is preliminary data.</text>
</comment>
<protein>
    <submittedName>
        <fullName evidence="1">VOC family protein</fullName>
    </submittedName>
</protein>
<dbReference type="EMBL" id="JADOER010000010">
    <property type="protein sequence ID" value="MBT9312808.1"/>
    <property type="molecule type" value="Genomic_DNA"/>
</dbReference>
<name>A0ABS5Y5L6_9CYAN</name>
<gene>
    <name evidence="1" type="ORF">IXB28_11365</name>
</gene>
<dbReference type="Gene3D" id="3.10.180.10">
    <property type="entry name" value="2,3-Dihydroxybiphenyl 1,2-Dioxygenase, domain 1"/>
    <property type="match status" value="1"/>
</dbReference>
<dbReference type="RefSeq" id="WP_215618712.1">
    <property type="nucleotide sequence ID" value="NZ_JADOER010000010.1"/>
</dbReference>
<evidence type="ECO:0000313" key="2">
    <source>
        <dbReference type="Proteomes" id="UP001196661"/>
    </source>
</evidence>